<comment type="caution">
    <text evidence="2">The sequence shown here is derived from an EMBL/GenBank/DDBJ whole genome shotgun (WGS) entry which is preliminary data.</text>
</comment>
<gene>
    <name evidence="2" type="ORF">MENT_LOCUS3723</name>
</gene>
<feature type="coiled-coil region" evidence="1">
    <location>
        <begin position="44"/>
        <end position="99"/>
    </location>
</feature>
<name>A0A6V7TTF4_MELEN</name>
<proteinExistence type="predicted"/>
<accession>A0A6V7TTF4</accession>
<evidence type="ECO:0000313" key="2">
    <source>
        <dbReference type="EMBL" id="CAD2132597.1"/>
    </source>
</evidence>
<dbReference type="AlphaFoldDB" id="A0A6V7TTF4"/>
<sequence>MAEDEISNIDMELIPNQSDYLIKFQSLQIKLIEEKENSLNLEKKVFYLEKEKEFNEKIKEIENKNIFLENKLKEKKEKIQKIKFDNQQKDEKINLLEEQIKRDHYFCTRVYLWLNFIKINNKWKEIDIDKYSKCCENKCINLDKPIGECIKGNGFINLINEENVKYIKCVEGKGVNKDSLIYTENSFKKPQNSINYSVFYFEIKCMKIEGVKNQQALIGFKRCADNRFIRFGAANASVFIGKDTFKLPIFSWNNNDVFGYGLVYPPENFPYIFFTQNGKQIGKAILLNENNDSYKPYILLNCCSVETNFGNNLEENPFIYDFSKHLIPKFY</sequence>
<dbReference type="Proteomes" id="UP000580250">
    <property type="component" value="Unassembled WGS sequence"/>
</dbReference>
<evidence type="ECO:0000256" key="1">
    <source>
        <dbReference type="SAM" id="Coils"/>
    </source>
</evidence>
<evidence type="ECO:0000313" key="3">
    <source>
        <dbReference type="Proteomes" id="UP000580250"/>
    </source>
</evidence>
<dbReference type="Gene3D" id="2.60.120.920">
    <property type="match status" value="1"/>
</dbReference>
<dbReference type="InterPro" id="IPR043136">
    <property type="entry name" value="B30.2/SPRY_sf"/>
</dbReference>
<keyword evidence="1" id="KW-0175">Coiled coil</keyword>
<protein>
    <submittedName>
        <fullName evidence="2">Uncharacterized protein</fullName>
    </submittedName>
</protein>
<reference evidence="2 3" key="1">
    <citation type="submission" date="2020-08" db="EMBL/GenBank/DDBJ databases">
        <authorList>
            <person name="Koutsovoulos G."/>
            <person name="Danchin GJ E."/>
        </authorList>
    </citation>
    <scope>NUCLEOTIDE SEQUENCE [LARGE SCALE GENOMIC DNA]</scope>
</reference>
<organism evidence="2 3">
    <name type="scientific">Meloidogyne enterolobii</name>
    <name type="common">Root-knot nematode worm</name>
    <name type="synonym">Meloidogyne mayaguensis</name>
    <dbReference type="NCBI Taxonomy" id="390850"/>
    <lineage>
        <taxon>Eukaryota</taxon>
        <taxon>Metazoa</taxon>
        <taxon>Ecdysozoa</taxon>
        <taxon>Nematoda</taxon>
        <taxon>Chromadorea</taxon>
        <taxon>Rhabditida</taxon>
        <taxon>Tylenchina</taxon>
        <taxon>Tylenchomorpha</taxon>
        <taxon>Tylenchoidea</taxon>
        <taxon>Meloidogynidae</taxon>
        <taxon>Meloidogyninae</taxon>
        <taxon>Meloidogyne</taxon>
    </lineage>
</organism>
<dbReference type="EMBL" id="CAJEWN010000012">
    <property type="protein sequence ID" value="CAD2132597.1"/>
    <property type="molecule type" value="Genomic_DNA"/>
</dbReference>